<keyword evidence="1" id="KW-1133">Transmembrane helix</keyword>
<organism evidence="2 3">
    <name type="scientific">Panicum virgatum</name>
    <name type="common">Blackwell switchgrass</name>
    <dbReference type="NCBI Taxonomy" id="38727"/>
    <lineage>
        <taxon>Eukaryota</taxon>
        <taxon>Viridiplantae</taxon>
        <taxon>Streptophyta</taxon>
        <taxon>Embryophyta</taxon>
        <taxon>Tracheophyta</taxon>
        <taxon>Spermatophyta</taxon>
        <taxon>Magnoliopsida</taxon>
        <taxon>Liliopsida</taxon>
        <taxon>Poales</taxon>
        <taxon>Poaceae</taxon>
        <taxon>PACMAD clade</taxon>
        <taxon>Panicoideae</taxon>
        <taxon>Panicodae</taxon>
        <taxon>Paniceae</taxon>
        <taxon>Panicinae</taxon>
        <taxon>Panicum</taxon>
        <taxon>Panicum sect. Hiantes</taxon>
    </lineage>
</organism>
<keyword evidence="1" id="KW-0812">Transmembrane</keyword>
<protein>
    <submittedName>
        <fullName evidence="2">Uncharacterized protein</fullName>
    </submittedName>
</protein>
<reference evidence="2" key="1">
    <citation type="submission" date="2020-05" db="EMBL/GenBank/DDBJ databases">
        <title>WGS assembly of Panicum virgatum.</title>
        <authorList>
            <person name="Lovell J.T."/>
            <person name="Jenkins J."/>
            <person name="Shu S."/>
            <person name="Juenger T.E."/>
            <person name="Schmutz J."/>
        </authorList>
    </citation>
    <scope>NUCLEOTIDE SEQUENCE</scope>
    <source>
        <strain evidence="2">AP13</strain>
    </source>
</reference>
<dbReference type="Proteomes" id="UP000823388">
    <property type="component" value="Chromosome 3K"/>
</dbReference>
<dbReference type="AlphaFoldDB" id="A0A8T0UQP7"/>
<evidence type="ECO:0000313" key="2">
    <source>
        <dbReference type="EMBL" id="KAG2626732.1"/>
    </source>
</evidence>
<accession>A0A8T0UQP7</accession>
<gene>
    <name evidence="2" type="ORF">PVAP13_3KG376624</name>
</gene>
<comment type="caution">
    <text evidence="2">The sequence shown here is derived from an EMBL/GenBank/DDBJ whole genome shotgun (WGS) entry which is preliminary data.</text>
</comment>
<dbReference type="EMBL" id="CM029041">
    <property type="protein sequence ID" value="KAG2626732.1"/>
    <property type="molecule type" value="Genomic_DNA"/>
</dbReference>
<evidence type="ECO:0000256" key="1">
    <source>
        <dbReference type="SAM" id="Phobius"/>
    </source>
</evidence>
<feature type="transmembrane region" description="Helical" evidence="1">
    <location>
        <begin position="20"/>
        <end position="38"/>
    </location>
</feature>
<feature type="non-terminal residue" evidence="2">
    <location>
        <position position="1"/>
    </location>
</feature>
<keyword evidence="1" id="KW-0472">Membrane</keyword>
<sequence>AYTFPVSYAFHQYGFLINPPKSFFLIRLAGILISIFLVRQRSLLWLSWNICCLRMQINYHGGDYLTLSDSYCLGMLFEQLVWSSGYVMLLQFTGSVESPEGFIPDMVSNAKYALYISLPCL</sequence>
<name>A0A8T0UQP7_PANVG</name>
<proteinExistence type="predicted"/>
<evidence type="ECO:0000313" key="3">
    <source>
        <dbReference type="Proteomes" id="UP000823388"/>
    </source>
</evidence>
<keyword evidence="3" id="KW-1185">Reference proteome</keyword>